<gene>
    <name evidence="2" type="ORF">NA56DRAFT_711807</name>
</gene>
<protein>
    <submittedName>
        <fullName evidence="2">Uncharacterized protein</fullName>
    </submittedName>
</protein>
<proteinExistence type="predicted"/>
<keyword evidence="3" id="KW-1185">Reference proteome</keyword>
<sequence>MRGGLAQAIRKDHQTKCHNTPPSPHSAYLTSQQLGSKQTTSLIHIFEPQPPPDLTTSRSEVELQQPVNVNRAYEAADRPHHHCEYERQGRMTFLFQHQHQHLDIIVSHLSGQLNL</sequence>
<dbReference type="EMBL" id="KZ613529">
    <property type="protein sequence ID" value="PMD13615.1"/>
    <property type="molecule type" value="Genomic_DNA"/>
</dbReference>
<evidence type="ECO:0000313" key="2">
    <source>
        <dbReference type="EMBL" id="PMD13615.1"/>
    </source>
</evidence>
<feature type="region of interest" description="Disordered" evidence="1">
    <location>
        <begin position="1"/>
        <end position="34"/>
    </location>
</feature>
<reference evidence="2 3" key="1">
    <citation type="submission" date="2016-05" db="EMBL/GenBank/DDBJ databases">
        <title>A degradative enzymes factory behind the ericoid mycorrhizal symbiosis.</title>
        <authorList>
            <consortium name="DOE Joint Genome Institute"/>
            <person name="Martino E."/>
            <person name="Morin E."/>
            <person name="Grelet G."/>
            <person name="Kuo A."/>
            <person name="Kohler A."/>
            <person name="Daghino S."/>
            <person name="Barry K."/>
            <person name="Choi C."/>
            <person name="Cichocki N."/>
            <person name="Clum A."/>
            <person name="Copeland A."/>
            <person name="Hainaut M."/>
            <person name="Haridas S."/>
            <person name="Labutti K."/>
            <person name="Lindquist E."/>
            <person name="Lipzen A."/>
            <person name="Khouja H.-R."/>
            <person name="Murat C."/>
            <person name="Ohm R."/>
            <person name="Olson A."/>
            <person name="Spatafora J."/>
            <person name="Veneault-Fourrey C."/>
            <person name="Henrissat B."/>
            <person name="Grigoriev I."/>
            <person name="Martin F."/>
            <person name="Perotto S."/>
        </authorList>
    </citation>
    <scope>NUCLEOTIDE SEQUENCE [LARGE SCALE GENOMIC DNA]</scope>
    <source>
        <strain evidence="2 3">UAMH 7357</strain>
    </source>
</reference>
<name>A0A2J6PHU9_9HELO</name>
<dbReference type="Proteomes" id="UP000235672">
    <property type="component" value="Unassembled WGS sequence"/>
</dbReference>
<organism evidence="2 3">
    <name type="scientific">Hyaloscypha hepaticicola</name>
    <dbReference type="NCBI Taxonomy" id="2082293"/>
    <lineage>
        <taxon>Eukaryota</taxon>
        <taxon>Fungi</taxon>
        <taxon>Dikarya</taxon>
        <taxon>Ascomycota</taxon>
        <taxon>Pezizomycotina</taxon>
        <taxon>Leotiomycetes</taxon>
        <taxon>Helotiales</taxon>
        <taxon>Hyaloscyphaceae</taxon>
        <taxon>Hyaloscypha</taxon>
    </lineage>
</organism>
<evidence type="ECO:0000313" key="3">
    <source>
        <dbReference type="Proteomes" id="UP000235672"/>
    </source>
</evidence>
<dbReference type="AlphaFoldDB" id="A0A2J6PHU9"/>
<accession>A0A2J6PHU9</accession>
<evidence type="ECO:0000256" key="1">
    <source>
        <dbReference type="SAM" id="MobiDB-lite"/>
    </source>
</evidence>